<organism evidence="5 6">
    <name type="scientific">Glycomyces rutgersensis</name>
    <dbReference type="NCBI Taxonomy" id="58115"/>
    <lineage>
        <taxon>Bacteria</taxon>
        <taxon>Bacillati</taxon>
        <taxon>Actinomycetota</taxon>
        <taxon>Actinomycetes</taxon>
        <taxon>Glycomycetales</taxon>
        <taxon>Glycomycetaceae</taxon>
        <taxon>Glycomyces</taxon>
    </lineage>
</organism>
<evidence type="ECO:0000256" key="3">
    <source>
        <dbReference type="ARBA" id="ARBA00023163"/>
    </source>
</evidence>
<protein>
    <submittedName>
        <fullName evidence="5">LacI family DNA-binding transcriptional regulator</fullName>
    </submittedName>
</protein>
<accession>A0ABP5SA66</accession>
<evidence type="ECO:0000313" key="6">
    <source>
        <dbReference type="Proteomes" id="UP001501584"/>
    </source>
</evidence>
<evidence type="ECO:0000259" key="4">
    <source>
        <dbReference type="PROSITE" id="PS50932"/>
    </source>
</evidence>
<dbReference type="CDD" id="cd06267">
    <property type="entry name" value="PBP1_LacI_sugar_binding-like"/>
    <property type="match status" value="1"/>
</dbReference>
<dbReference type="InterPro" id="IPR010982">
    <property type="entry name" value="Lambda_DNA-bd_dom_sf"/>
</dbReference>
<dbReference type="SUPFAM" id="SSF53822">
    <property type="entry name" value="Periplasmic binding protein-like I"/>
    <property type="match status" value="1"/>
</dbReference>
<dbReference type="InterPro" id="IPR028082">
    <property type="entry name" value="Peripla_BP_I"/>
</dbReference>
<dbReference type="InterPro" id="IPR000843">
    <property type="entry name" value="HTH_LacI"/>
</dbReference>
<dbReference type="InterPro" id="IPR046335">
    <property type="entry name" value="LacI/GalR-like_sensor"/>
</dbReference>
<keyword evidence="1" id="KW-0805">Transcription regulation</keyword>
<keyword evidence="3" id="KW-0804">Transcription</keyword>
<dbReference type="Pfam" id="PF13377">
    <property type="entry name" value="Peripla_BP_3"/>
    <property type="match status" value="1"/>
</dbReference>
<gene>
    <name evidence="5" type="ORF">GCM10010403_15160</name>
</gene>
<dbReference type="PROSITE" id="PS50932">
    <property type="entry name" value="HTH_LACI_2"/>
    <property type="match status" value="1"/>
</dbReference>
<dbReference type="PANTHER" id="PTHR30146">
    <property type="entry name" value="LACI-RELATED TRANSCRIPTIONAL REPRESSOR"/>
    <property type="match status" value="1"/>
</dbReference>
<dbReference type="SUPFAM" id="SSF47413">
    <property type="entry name" value="lambda repressor-like DNA-binding domains"/>
    <property type="match status" value="1"/>
</dbReference>
<comment type="caution">
    <text evidence="5">The sequence shown here is derived from an EMBL/GenBank/DDBJ whole genome shotgun (WGS) entry which is preliminary data.</text>
</comment>
<dbReference type="SMART" id="SM00354">
    <property type="entry name" value="HTH_LACI"/>
    <property type="match status" value="1"/>
</dbReference>
<keyword evidence="2 5" id="KW-0238">DNA-binding</keyword>
<dbReference type="EMBL" id="BAAASX010000002">
    <property type="protein sequence ID" value="GAA2325639.1"/>
    <property type="molecule type" value="Genomic_DNA"/>
</dbReference>
<feature type="domain" description="HTH lacI-type" evidence="4">
    <location>
        <begin position="8"/>
        <end position="62"/>
    </location>
</feature>
<dbReference type="Pfam" id="PF00356">
    <property type="entry name" value="LacI"/>
    <property type="match status" value="1"/>
</dbReference>
<proteinExistence type="predicted"/>
<evidence type="ECO:0000313" key="5">
    <source>
        <dbReference type="EMBL" id="GAA2325639.1"/>
    </source>
</evidence>
<dbReference type="Gene3D" id="3.40.50.2300">
    <property type="match status" value="2"/>
</dbReference>
<dbReference type="Gene3D" id="1.10.260.40">
    <property type="entry name" value="lambda repressor-like DNA-binding domains"/>
    <property type="match status" value="1"/>
</dbReference>
<evidence type="ECO:0000256" key="2">
    <source>
        <dbReference type="ARBA" id="ARBA00023125"/>
    </source>
</evidence>
<keyword evidence="6" id="KW-1185">Reference proteome</keyword>
<dbReference type="PANTHER" id="PTHR30146:SF109">
    <property type="entry name" value="HTH-TYPE TRANSCRIPTIONAL REGULATOR GALS"/>
    <property type="match status" value="1"/>
</dbReference>
<dbReference type="Proteomes" id="UP001501584">
    <property type="component" value="Unassembled WGS sequence"/>
</dbReference>
<dbReference type="GO" id="GO:0003677">
    <property type="term" value="F:DNA binding"/>
    <property type="evidence" value="ECO:0007669"/>
    <property type="project" value="UniProtKB-KW"/>
</dbReference>
<dbReference type="CDD" id="cd01392">
    <property type="entry name" value="HTH_LacI"/>
    <property type="match status" value="1"/>
</dbReference>
<evidence type="ECO:0000256" key="1">
    <source>
        <dbReference type="ARBA" id="ARBA00023015"/>
    </source>
</evidence>
<sequence>MGGMQRRVTIEDIAREAGVSRQTVTRAMNGMPRISEATRDRILEISERLGYRPSRFASNLARTSKTKTIAFVVDSFRNPYYSELAADLLDAASARGWQMTIVSREDEPELQLLSRLANQVDAVVGYLGETDEKALATAARGAPLVLLGRTATTDGLHSVDFDFGPAFANLVDELRKRGSKRFGLLESQPLGAVYEPSTRRIAYEAAVDPVSAAAVVVCEAPPQSVDAGELGFDELMDRFPETDTVIAFSDLMAMGALRAAHRRGVDVPGQVRLVGVDGLSLGAVTSPALTSLAILGTGFAEQIADVIEQALDGGDGAERRRASLPILWRESA</sequence>
<dbReference type="PROSITE" id="PS00356">
    <property type="entry name" value="HTH_LACI_1"/>
    <property type="match status" value="1"/>
</dbReference>
<reference evidence="6" key="1">
    <citation type="journal article" date="2019" name="Int. J. Syst. Evol. Microbiol.">
        <title>The Global Catalogue of Microorganisms (GCM) 10K type strain sequencing project: providing services to taxonomists for standard genome sequencing and annotation.</title>
        <authorList>
            <consortium name="The Broad Institute Genomics Platform"/>
            <consortium name="The Broad Institute Genome Sequencing Center for Infectious Disease"/>
            <person name="Wu L."/>
            <person name="Ma J."/>
        </authorList>
    </citation>
    <scope>NUCLEOTIDE SEQUENCE [LARGE SCALE GENOMIC DNA]</scope>
    <source>
        <strain evidence="6">JCM 6238</strain>
    </source>
</reference>
<name>A0ABP5SA66_9ACTN</name>